<gene>
    <name evidence="2" type="ORF">C8J48_2234</name>
</gene>
<feature type="transmembrane region" description="Helical" evidence="1">
    <location>
        <begin position="232"/>
        <end position="252"/>
    </location>
</feature>
<keyword evidence="1" id="KW-1133">Transmembrane helix</keyword>
<feature type="transmembrane region" description="Helical" evidence="1">
    <location>
        <begin position="105"/>
        <end position="132"/>
    </location>
</feature>
<comment type="caution">
    <text evidence="2">The sequence shown here is derived from an EMBL/GenBank/DDBJ whole genome shotgun (WGS) entry which is preliminary data.</text>
</comment>
<dbReference type="AlphaFoldDB" id="A0A2T4ZCI7"/>
<accession>A0A2T4ZCI7</accession>
<feature type="transmembrane region" description="Helical" evidence="1">
    <location>
        <begin position="21"/>
        <end position="42"/>
    </location>
</feature>
<feature type="transmembrane region" description="Helical" evidence="1">
    <location>
        <begin position="179"/>
        <end position="201"/>
    </location>
</feature>
<evidence type="ECO:0000256" key="1">
    <source>
        <dbReference type="SAM" id="Phobius"/>
    </source>
</evidence>
<dbReference type="Pfam" id="PF12730">
    <property type="entry name" value="ABC2_membrane_4"/>
    <property type="match status" value="1"/>
</dbReference>
<keyword evidence="1" id="KW-0812">Transmembrane</keyword>
<dbReference type="Proteomes" id="UP000241639">
    <property type="component" value="Unassembled WGS sequence"/>
</dbReference>
<evidence type="ECO:0000313" key="3">
    <source>
        <dbReference type="Proteomes" id="UP000241639"/>
    </source>
</evidence>
<evidence type="ECO:0000313" key="2">
    <source>
        <dbReference type="EMBL" id="PTM59605.1"/>
    </source>
</evidence>
<keyword evidence="3" id="KW-1185">Reference proteome</keyword>
<dbReference type="PANTHER" id="PTHR37305:SF1">
    <property type="entry name" value="MEMBRANE PROTEIN"/>
    <property type="match status" value="1"/>
</dbReference>
<keyword evidence="1" id="KW-0472">Membrane</keyword>
<dbReference type="EMBL" id="PZZP01000001">
    <property type="protein sequence ID" value="PTM59605.1"/>
    <property type="molecule type" value="Genomic_DNA"/>
</dbReference>
<name>A0A2T4ZCI7_9BACL</name>
<dbReference type="OrthoDB" id="8613028at2"/>
<sequence>MTSRYRLLRIELMKIMERLRTTVFIGLMILLHFCMALFMKYLEHSSGVQYDWWSFAADSTHLLFFVQIWTIVIAGDIISSEFNWGTVKLLLIRPANRTKILQSKYLAVLLFAVLCMIIFWISTLVFGLIFFGQPSLEGNPIQQLLNLGIDCGLYLVEVIMMATLAFLLSTVSRSSSLSIGLTIFLLFVGSFLTELLAYVSWEGGKFLLFANLDLSPYVQGGDPVFKGMTLEFSLGVLIVHFLLFHVIAWFIFKKRDVVV</sequence>
<feature type="transmembrane region" description="Helical" evidence="1">
    <location>
        <begin position="144"/>
        <end position="167"/>
    </location>
</feature>
<dbReference type="PANTHER" id="PTHR37305">
    <property type="entry name" value="INTEGRAL MEMBRANE PROTEIN-RELATED"/>
    <property type="match status" value="1"/>
</dbReference>
<protein>
    <submittedName>
        <fullName evidence="2">ABC-2 type transport system permease protein</fullName>
    </submittedName>
</protein>
<reference evidence="2 3" key="1">
    <citation type="submission" date="2018-04" db="EMBL/GenBank/DDBJ databases">
        <title>Genomic Encyclopedia of Archaeal and Bacterial Type Strains, Phase II (KMG-II): from individual species to whole genera.</title>
        <authorList>
            <person name="Goeker M."/>
        </authorList>
    </citation>
    <scope>NUCLEOTIDE SEQUENCE [LARGE SCALE GENOMIC DNA]</scope>
    <source>
        <strain evidence="2 3">DSM 45169</strain>
    </source>
</reference>
<proteinExistence type="predicted"/>
<organism evidence="2 3">
    <name type="scientific">Desmospora activa DSM 45169</name>
    <dbReference type="NCBI Taxonomy" id="1121389"/>
    <lineage>
        <taxon>Bacteria</taxon>
        <taxon>Bacillati</taxon>
        <taxon>Bacillota</taxon>
        <taxon>Bacilli</taxon>
        <taxon>Bacillales</taxon>
        <taxon>Thermoactinomycetaceae</taxon>
        <taxon>Desmospora</taxon>
    </lineage>
</organism>
<feature type="transmembrane region" description="Helical" evidence="1">
    <location>
        <begin position="62"/>
        <end position="84"/>
    </location>
</feature>
<dbReference type="RefSeq" id="WP_107726719.1">
    <property type="nucleotide sequence ID" value="NZ_PZZP01000001.1"/>
</dbReference>